<evidence type="ECO:0000313" key="1">
    <source>
        <dbReference type="EMBL" id="QNR25546.1"/>
    </source>
</evidence>
<proteinExistence type="predicted"/>
<dbReference type="AlphaFoldDB" id="A0A7H0VIJ8"/>
<gene>
    <name evidence="1" type="ORF">H4K34_06810</name>
</gene>
<protein>
    <submittedName>
        <fullName evidence="1">Uncharacterized protein</fullName>
    </submittedName>
</protein>
<name>A0A7H0VIJ8_9FLAO</name>
<accession>A0A7H0VIJ8</accession>
<dbReference type="Proteomes" id="UP000516305">
    <property type="component" value="Chromosome"/>
</dbReference>
<dbReference type="RefSeq" id="WP_210760073.1">
    <property type="nucleotide sequence ID" value="NZ_CP060139.1"/>
</dbReference>
<evidence type="ECO:0000313" key="2">
    <source>
        <dbReference type="Proteomes" id="UP000516305"/>
    </source>
</evidence>
<dbReference type="KEGG" id="chyd:H4K34_06810"/>
<reference evidence="1 2" key="1">
    <citation type="submission" date="2020-08" db="EMBL/GenBank/DDBJ databases">
        <title>Croceimicrobium hydrocarbonivorans gen. nov., sp. nov., a novel marine bacterium isolated from a bacterial consortium that degrades polyethylene terephthalate.</title>
        <authorList>
            <person name="Liu R."/>
        </authorList>
    </citation>
    <scope>NUCLEOTIDE SEQUENCE [LARGE SCALE GENOMIC DNA]</scope>
    <source>
        <strain evidence="1 2">A20-9</strain>
    </source>
</reference>
<keyword evidence="2" id="KW-1185">Reference proteome</keyword>
<dbReference type="EMBL" id="CP060139">
    <property type="protein sequence ID" value="QNR25546.1"/>
    <property type="molecule type" value="Genomic_DNA"/>
</dbReference>
<sequence>MELKSANTDPYSTWQQSKNQLAEEGFDKPLQILNPQRAKGPDGRLYDPAHLEIWKVHQFLEKDSYLSPANGKMVPKYLLALQGSDDRRYYLEYYFKDPYQDTVLEFLANIDGNHPNSHFTI</sequence>
<organism evidence="1 2">
    <name type="scientific">Croceimicrobium hydrocarbonivorans</name>
    <dbReference type="NCBI Taxonomy" id="2761580"/>
    <lineage>
        <taxon>Bacteria</taxon>
        <taxon>Pseudomonadati</taxon>
        <taxon>Bacteroidota</taxon>
        <taxon>Flavobacteriia</taxon>
        <taxon>Flavobacteriales</taxon>
        <taxon>Owenweeksiaceae</taxon>
        <taxon>Croceimicrobium</taxon>
    </lineage>
</organism>